<evidence type="ECO:0000313" key="2">
    <source>
        <dbReference type="Proteomes" id="UP000192674"/>
    </source>
</evidence>
<dbReference type="AlphaFoldDB" id="A0A1W2FEF8"/>
<gene>
    <name evidence="1" type="ORF">SAMN05661093_06299</name>
</gene>
<organism evidence="1 2">
    <name type="scientific">Kibdelosporangium aridum</name>
    <dbReference type="NCBI Taxonomy" id="2030"/>
    <lineage>
        <taxon>Bacteria</taxon>
        <taxon>Bacillati</taxon>
        <taxon>Actinomycetota</taxon>
        <taxon>Actinomycetes</taxon>
        <taxon>Pseudonocardiales</taxon>
        <taxon>Pseudonocardiaceae</taxon>
        <taxon>Kibdelosporangium</taxon>
    </lineage>
</organism>
<keyword evidence="2" id="KW-1185">Reference proteome</keyword>
<proteinExistence type="predicted"/>
<reference evidence="1 2" key="1">
    <citation type="submission" date="2017-04" db="EMBL/GenBank/DDBJ databases">
        <authorList>
            <person name="Afonso C.L."/>
            <person name="Miller P.J."/>
            <person name="Scott M.A."/>
            <person name="Spackman E."/>
            <person name="Goraichik I."/>
            <person name="Dimitrov K.M."/>
            <person name="Suarez D.L."/>
            <person name="Swayne D.E."/>
        </authorList>
    </citation>
    <scope>NUCLEOTIDE SEQUENCE [LARGE SCALE GENOMIC DNA]</scope>
    <source>
        <strain evidence="1 2">DSM 43828</strain>
    </source>
</reference>
<protein>
    <submittedName>
        <fullName evidence="1">Uncharacterized protein</fullName>
    </submittedName>
</protein>
<name>A0A1W2FEF8_KIBAR</name>
<sequence length="53" mass="5652">MATLLVAEIGRRAGGGVYRLGAPRLPLKVYRSGACVTRSTFAPSRTRFSTKPG</sequence>
<accession>A0A1W2FEF8</accession>
<dbReference type="EMBL" id="FWXV01000006">
    <property type="protein sequence ID" value="SMD20233.1"/>
    <property type="molecule type" value="Genomic_DNA"/>
</dbReference>
<dbReference type="Proteomes" id="UP000192674">
    <property type="component" value="Unassembled WGS sequence"/>
</dbReference>
<evidence type="ECO:0000313" key="1">
    <source>
        <dbReference type="EMBL" id="SMD20233.1"/>
    </source>
</evidence>